<dbReference type="InterPro" id="IPR036047">
    <property type="entry name" value="F-box-like_dom_sf"/>
</dbReference>
<evidence type="ECO:0008006" key="3">
    <source>
        <dbReference type="Google" id="ProtNLM"/>
    </source>
</evidence>
<gene>
    <name evidence="1" type="ORF">EJB05_00772</name>
</gene>
<evidence type="ECO:0000313" key="1">
    <source>
        <dbReference type="EMBL" id="TVU49459.1"/>
    </source>
</evidence>
<reference evidence="1 2" key="1">
    <citation type="journal article" date="2019" name="Sci. Rep.">
        <title>A high-quality genome of Eragrostis curvula grass provides insights into Poaceae evolution and supports new strategies to enhance forage quality.</title>
        <authorList>
            <person name="Carballo J."/>
            <person name="Santos B.A.C.M."/>
            <person name="Zappacosta D."/>
            <person name="Garbus I."/>
            <person name="Selva J.P."/>
            <person name="Gallo C.A."/>
            <person name="Diaz A."/>
            <person name="Albertini E."/>
            <person name="Caccamo M."/>
            <person name="Echenique V."/>
        </authorList>
    </citation>
    <scope>NUCLEOTIDE SEQUENCE [LARGE SCALE GENOMIC DNA]</scope>
    <source>
        <strain evidence="2">cv. Victoria</strain>
        <tissue evidence="1">Leaf</tissue>
    </source>
</reference>
<name>A0A5J9WMQ1_9POAL</name>
<dbReference type="Gene3D" id="1.20.1280.50">
    <property type="match status" value="1"/>
</dbReference>
<dbReference type="AlphaFoldDB" id="A0A5J9WMQ1"/>
<dbReference type="Proteomes" id="UP000324897">
    <property type="component" value="Chromosome 6"/>
</dbReference>
<feature type="non-terminal residue" evidence="1">
    <location>
        <position position="1"/>
    </location>
</feature>
<dbReference type="Gramene" id="TVU49459">
    <property type="protein sequence ID" value="TVU49459"/>
    <property type="gene ID" value="EJB05_00772"/>
</dbReference>
<sequence length="356" mass="39048">MMKNSKKFARTSISDLDEDVVSVILERIGSHVSFIRAASACKRWRHVIADAAVLRRFRLLHVATVASAYHNDTPTLVAARESRGPVFVSSMSSSSIDGRRHSIDFLPHGGGGKAWAVVDSRGRLLLMRPHREDVMVVCELLTRRYIEIPLPPAIVNGSGHYIEGSYLINGDAEEAGGCIGISNFRVFFDMCRMLRDDVPHTTAVFTASAGDGGLPWSEKAVDHVMVMVPRQGRAEKKTTFLSPHDCHARVLGTIAGSQYTYLEGGTLVALDCSTGEFSSSQLPDSKYIAGTSARGHDGKPRIFTLFFDEMIVFARTGGSDWRLEKSVRLVEATRGLPGVRRLCNSKKKGKSKDIVP</sequence>
<protein>
    <recommendedName>
        <fullName evidence="3">F-box domain-containing protein</fullName>
    </recommendedName>
</protein>
<dbReference type="SUPFAM" id="SSF81383">
    <property type="entry name" value="F-box domain"/>
    <property type="match status" value="1"/>
</dbReference>
<accession>A0A5J9WMQ1</accession>
<proteinExistence type="predicted"/>
<keyword evidence="2" id="KW-1185">Reference proteome</keyword>
<evidence type="ECO:0000313" key="2">
    <source>
        <dbReference type="Proteomes" id="UP000324897"/>
    </source>
</evidence>
<dbReference type="EMBL" id="RWGY01000002">
    <property type="protein sequence ID" value="TVU49459.1"/>
    <property type="molecule type" value="Genomic_DNA"/>
</dbReference>
<organism evidence="1 2">
    <name type="scientific">Eragrostis curvula</name>
    <name type="common">weeping love grass</name>
    <dbReference type="NCBI Taxonomy" id="38414"/>
    <lineage>
        <taxon>Eukaryota</taxon>
        <taxon>Viridiplantae</taxon>
        <taxon>Streptophyta</taxon>
        <taxon>Embryophyta</taxon>
        <taxon>Tracheophyta</taxon>
        <taxon>Spermatophyta</taxon>
        <taxon>Magnoliopsida</taxon>
        <taxon>Liliopsida</taxon>
        <taxon>Poales</taxon>
        <taxon>Poaceae</taxon>
        <taxon>PACMAD clade</taxon>
        <taxon>Chloridoideae</taxon>
        <taxon>Eragrostideae</taxon>
        <taxon>Eragrostidinae</taxon>
        <taxon>Eragrostis</taxon>
    </lineage>
</organism>
<dbReference type="PANTHER" id="PTHR33207">
    <property type="entry name" value="F-BOX DOMAIN CONTAINING PROTEIN-RELATED"/>
    <property type="match status" value="1"/>
</dbReference>
<comment type="caution">
    <text evidence="1">The sequence shown here is derived from an EMBL/GenBank/DDBJ whole genome shotgun (WGS) entry which is preliminary data.</text>
</comment>